<dbReference type="InterPro" id="IPR015908">
    <property type="entry name" value="Allantoicase_dom"/>
</dbReference>
<dbReference type="RefSeq" id="WP_186879488.1">
    <property type="nucleotide sequence ID" value="NZ_JACOGG010000001.1"/>
</dbReference>
<dbReference type="AlphaFoldDB" id="A0A923I5A3"/>
<keyword evidence="7" id="KW-1185">Reference proteome</keyword>
<comment type="pathway">
    <text evidence="4">Nitrogen metabolism; (S)-allantoin degradation; (S)-ureidoglycolate from allantoate (aminidohydrolase route): step 1/1.</text>
</comment>
<dbReference type="FunFam" id="2.60.120.260:FF:000059">
    <property type="entry name" value="Probable allantoicase"/>
    <property type="match status" value="1"/>
</dbReference>
<dbReference type="PANTHER" id="PTHR12045">
    <property type="entry name" value="ALLANTOICASE"/>
    <property type="match status" value="1"/>
</dbReference>
<evidence type="ECO:0000256" key="4">
    <source>
        <dbReference type="HAMAP-Rule" id="MF_00813"/>
    </source>
</evidence>
<dbReference type="GO" id="GO:0000256">
    <property type="term" value="P:allantoin catabolic process"/>
    <property type="evidence" value="ECO:0007669"/>
    <property type="project" value="UniProtKB-UniRule"/>
</dbReference>
<evidence type="ECO:0000259" key="5">
    <source>
        <dbReference type="Pfam" id="PF03561"/>
    </source>
</evidence>
<dbReference type="InterPro" id="IPR008979">
    <property type="entry name" value="Galactose-bd-like_sf"/>
</dbReference>
<dbReference type="Gene3D" id="2.60.120.260">
    <property type="entry name" value="Galactose-binding domain-like"/>
    <property type="match status" value="2"/>
</dbReference>
<evidence type="ECO:0000256" key="1">
    <source>
        <dbReference type="ARBA" id="ARBA00009242"/>
    </source>
</evidence>
<keyword evidence="2 4" id="KW-0659">Purine metabolism</keyword>
<gene>
    <name evidence="4 6" type="primary">alc</name>
    <name evidence="6" type="ORF">H8K47_00565</name>
</gene>
<dbReference type="FunFam" id="2.60.120.260:FF:000090">
    <property type="entry name" value="Probable allantoicase"/>
    <property type="match status" value="1"/>
</dbReference>
<sequence>MAIITLDPNAPEFSRRYPNLADARLGARALSCSDDFFAEMARMLNPEPAVFIPGKYDTNGKWMDGWESRRKRVNGYDWCVVRLARPGILKGVDIDTSHFTGNYPPAASLQACLVTDGEPDANTVWHEVLPSVNLQGNSHHYHAIDAEQTYSHIRLNIYPDGGVARLRVYAQPDNNWSAADPNALYDLIAMENGGYVVASNNQHFGLASNLLMPGRGVNMGDGWETRRRREPGNDWCIIALAHPGVIEQIEVDTCHFKGNYPDRCSIQAAAMQGGTETSLITQSMFWPELLAPQKLHMDHQHVYSSEVQSPGVITHIRLNIFPDGGVSRLRLLGKLAQLKAE</sequence>
<comment type="catalytic activity">
    <reaction evidence="4">
        <text>allantoate + H2O = (S)-ureidoglycolate + urea</text>
        <dbReference type="Rhea" id="RHEA:11016"/>
        <dbReference type="ChEBI" id="CHEBI:15377"/>
        <dbReference type="ChEBI" id="CHEBI:16199"/>
        <dbReference type="ChEBI" id="CHEBI:17536"/>
        <dbReference type="ChEBI" id="CHEBI:57296"/>
        <dbReference type="EC" id="3.5.3.4"/>
    </reaction>
</comment>
<dbReference type="NCBIfam" id="TIGR02961">
    <property type="entry name" value="allantoicase"/>
    <property type="match status" value="1"/>
</dbReference>
<dbReference type="InterPro" id="IPR005164">
    <property type="entry name" value="Allantoicase"/>
</dbReference>
<reference evidence="6" key="1">
    <citation type="submission" date="2020-08" db="EMBL/GenBank/DDBJ databases">
        <title>Novel species isolated from subtropical streams in China.</title>
        <authorList>
            <person name="Lu H."/>
        </authorList>
    </citation>
    <scope>NUCLEOTIDE SEQUENCE</scope>
    <source>
        <strain evidence="6">CY7W</strain>
    </source>
</reference>
<dbReference type="EMBL" id="JACOGG010000001">
    <property type="protein sequence ID" value="MBC3933838.1"/>
    <property type="molecule type" value="Genomic_DNA"/>
</dbReference>
<dbReference type="GO" id="GO:0006144">
    <property type="term" value="P:purine nucleobase metabolic process"/>
    <property type="evidence" value="ECO:0007669"/>
    <property type="project" value="UniProtKB-KW"/>
</dbReference>
<proteinExistence type="inferred from homology"/>
<dbReference type="HAMAP" id="MF_00813">
    <property type="entry name" value="Allantoicase"/>
    <property type="match status" value="1"/>
</dbReference>
<evidence type="ECO:0000313" key="6">
    <source>
        <dbReference type="EMBL" id="MBC3933838.1"/>
    </source>
</evidence>
<dbReference type="PIRSF" id="PIRSF016516">
    <property type="entry name" value="Allantoicase"/>
    <property type="match status" value="1"/>
</dbReference>
<evidence type="ECO:0000313" key="7">
    <source>
        <dbReference type="Proteomes" id="UP000612361"/>
    </source>
</evidence>
<protein>
    <recommendedName>
        <fullName evidence="4">Probable allantoicase</fullName>
        <ecNumber evidence="4">3.5.3.4</ecNumber>
    </recommendedName>
    <alternativeName>
        <fullName evidence="4">Allantoate amidinohydrolase</fullName>
    </alternativeName>
</protein>
<feature type="domain" description="Allantoicase" evidence="5">
    <location>
        <begin position="26"/>
        <end position="171"/>
    </location>
</feature>
<dbReference type="Pfam" id="PF03561">
    <property type="entry name" value="Allantoicase"/>
    <property type="match status" value="2"/>
</dbReference>
<evidence type="ECO:0000256" key="2">
    <source>
        <dbReference type="ARBA" id="ARBA00022631"/>
    </source>
</evidence>
<accession>A0A923I5A3</accession>
<dbReference type="GO" id="GO:0004037">
    <property type="term" value="F:allantoicase activity"/>
    <property type="evidence" value="ECO:0007669"/>
    <property type="project" value="UniProtKB-UniRule"/>
</dbReference>
<evidence type="ECO:0000256" key="3">
    <source>
        <dbReference type="ARBA" id="ARBA00022801"/>
    </source>
</evidence>
<organism evidence="6 7">
    <name type="scientific">Undibacterium rugosum</name>
    <dbReference type="NCBI Taxonomy" id="2762291"/>
    <lineage>
        <taxon>Bacteria</taxon>
        <taxon>Pseudomonadati</taxon>
        <taxon>Pseudomonadota</taxon>
        <taxon>Betaproteobacteria</taxon>
        <taxon>Burkholderiales</taxon>
        <taxon>Oxalobacteraceae</taxon>
        <taxon>Undibacterium</taxon>
    </lineage>
</organism>
<comment type="similarity">
    <text evidence="1 4">Belongs to the allantoicase family.</text>
</comment>
<dbReference type="PANTHER" id="PTHR12045:SF3">
    <property type="entry name" value="INACTIVE ALLANTOICASE-RELATED"/>
    <property type="match status" value="1"/>
</dbReference>
<dbReference type="EC" id="3.5.3.4" evidence="4"/>
<feature type="domain" description="Allantoicase" evidence="5">
    <location>
        <begin position="193"/>
        <end position="335"/>
    </location>
</feature>
<keyword evidence="3 4" id="KW-0378">Hydrolase</keyword>
<dbReference type="Proteomes" id="UP000612361">
    <property type="component" value="Unassembled WGS sequence"/>
</dbReference>
<name>A0A923I5A3_9BURK</name>
<dbReference type="SUPFAM" id="SSF49785">
    <property type="entry name" value="Galactose-binding domain-like"/>
    <property type="match status" value="2"/>
</dbReference>
<comment type="caution">
    <text evidence="6">The sequence shown here is derived from an EMBL/GenBank/DDBJ whole genome shotgun (WGS) entry which is preliminary data.</text>
</comment>